<evidence type="ECO:0000256" key="12">
    <source>
        <dbReference type="PIRSR" id="PIRSR001400-3"/>
    </source>
</evidence>
<comment type="function">
    <text evidence="9">Catalyzes the reversible conversion of 2-phosphoglycerate (2-PG) into phosphoenolpyruvate (PEP). It is essential for the degradation of carbohydrates via glycolysis.</text>
</comment>
<comment type="subcellular location">
    <subcellularLocation>
        <location evidence="9">Cytoplasm</location>
    </subcellularLocation>
    <subcellularLocation>
        <location evidence="9">Secreted</location>
    </subcellularLocation>
    <subcellularLocation>
        <location evidence="9">Cell surface</location>
    </subcellularLocation>
    <text evidence="9">Fractions of enolase are present in both the cytoplasm and on the cell surface.</text>
</comment>
<organism evidence="15 16">
    <name type="scientific">Candidatus Roizmanbacteria bacterium RIFCSPLOWO2_01_FULL_38_12</name>
    <dbReference type="NCBI Taxonomy" id="1802061"/>
    <lineage>
        <taxon>Bacteria</taxon>
        <taxon>Candidatus Roizmaniibacteriota</taxon>
    </lineage>
</organism>
<evidence type="ECO:0000256" key="6">
    <source>
        <dbReference type="ARBA" id="ARBA00022842"/>
    </source>
</evidence>
<dbReference type="GO" id="GO:0005576">
    <property type="term" value="C:extracellular region"/>
    <property type="evidence" value="ECO:0007669"/>
    <property type="project" value="UniProtKB-SubCell"/>
</dbReference>
<keyword evidence="8 9" id="KW-0456">Lyase</keyword>
<dbReference type="GO" id="GO:0000015">
    <property type="term" value="C:phosphopyruvate hydratase complex"/>
    <property type="evidence" value="ECO:0007669"/>
    <property type="project" value="InterPro"/>
</dbReference>
<keyword evidence="9 12" id="KW-0479">Metal-binding</keyword>
<reference evidence="15 16" key="1">
    <citation type="journal article" date="2016" name="Nat. Commun.">
        <title>Thousands of microbial genomes shed light on interconnected biogeochemical processes in an aquifer system.</title>
        <authorList>
            <person name="Anantharaman K."/>
            <person name="Brown C.T."/>
            <person name="Hug L.A."/>
            <person name="Sharon I."/>
            <person name="Castelle C.J."/>
            <person name="Probst A.J."/>
            <person name="Thomas B.C."/>
            <person name="Singh A."/>
            <person name="Wilkins M.J."/>
            <person name="Karaoz U."/>
            <person name="Brodie E.L."/>
            <person name="Williams K.H."/>
            <person name="Hubbard S.S."/>
            <person name="Banfield J.F."/>
        </authorList>
    </citation>
    <scope>NUCLEOTIDE SEQUENCE [LARGE SCALE GENOMIC DNA]</scope>
</reference>
<evidence type="ECO:0000259" key="14">
    <source>
        <dbReference type="SMART" id="SM01193"/>
    </source>
</evidence>
<feature type="binding site" evidence="11">
    <location>
        <position position="163"/>
    </location>
    <ligand>
        <name>substrate</name>
    </ligand>
</feature>
<feature type="active site" description="Proton donor" evidence="9 10">
    <location>
        <position position="212"/>
    </location>
</feature>
<evidence type="ECO:0000256" key="4">
    <source>
        <dbReference type="ARBA" id="ARBA00017068"/>
    </source>
</evidence>
<proteinExistence type="inferred from homology"/>
<dbReference type="CDD" id="cd03313">
    <property type="entry name" value="enolase"/>
    <property type="match status" value="1"/>
</dbReference>
<feature type="binding site" evidence="11">
    <location>
        <position position="172"/>
    </location>
    <ligand>
        <name>substrate</name>
    </ligand>
</feature>
<dbReference type="InterPro" id="IPR020811">
    <property type="entry name" value="Enolase_N"/>
</dbReference>
<dbReference type="PANTHER" id="PTHR11902">
    <property type="entry name" value="ENOLASE"/>
    <property type="match status" value="1"/>
</dbReference>
<dbReference type="GO" id="GO:0006096">
    <property type="term" value="P:glycolytic process"/>
    <property type="evidence" value="ECO:0007669"/>
    <property type="project" value="UniProtKB-UniRule"/>
</dbReference>
<keyword evidence="5 9" id="KW-0964">Secreted</keyword>
<keyword evidence="6 9" id="KW-0460">Magnesium</keyword>
<keyword evidence="9" id="KW-0963">Cytoplasm</keyword>
<dbReference type="GO" id="GO:0000287">
    <property type="term" value="F:magnesium ion binding"/>
    <property type="evidence" value="ECO:0007669"/>
    <property type="project" value="UniProtKB-UniRule"/>
</dbReference>
<feature type="binding site" evidence="9 12">
    <location>
        <position position="249"/>
    </location>
    <ligand>
        <name>Mg(2+)</name>
        <dbReference type="ChEBI" id="CHEBI:18420"/>
    </ligand>
</feature>
<dbReference type="InterPro" id="IPR036849">
    <property type="entry name" value="Enolase-like_C_sf"/>
</dbReference>
<dbReference type="SFLD" id="SFLDF00002">
    <property type="entry name" value="enolase"/>
    <property type="match status" value="1"/>
</dbReference>
<evidence type="ECO:0000256" key="1">
    <source>
        <dbReference type="ARBA" id="ARBA00005031"/>
    </source>
</evidence>
<evidence type="ECO:0000313" key="15">
    <source>
        <dbReference type="EMBL" id="OGK47543.1"/>
    </source>
</evidence>
<dbReference type="PRINTS" id="PR00148">
    <property type="entry name" value="ENOLASE"/>
</dbReference>
<dbReference type="EC" id="4.2.1.11" evidence="3 9"/>
<dbReference type="SMART" id="SM01192">
    <property type="entry name" value="Enolase_C"/>
    <property type="match status" value="1"/>
</dbReference>
<name>A0A1F7IW31_9BACT</name>
<dbReference type="STRING" id="1802061.A3A93_04880"/>
<evidence type="ECO:0000256" key="11">
    <source>
        <dbReference type="PIRSR" id="PIRSR001400-2"/>
    </source>
</evidence>
<dbReference type="Pfam" id="PF00113">
    <property type="entry name" value="Enolase_C"/>
    <property type="match status" value="1"/>
</dbReference>
<evidence type="ECO:0000256" key="8">
    <source>
        <dbReference type="ARBA" id="ARBA00023239"/>
    </source>
</evidence>
<feature type="binding site" evidence="9">
    <location>
        <position position="352"/>
    </location>
    <ligand>
        <name>(2R)-2-phosphoglycerate</name>
        <dbReference type="ChEBI" id="CHEBI:58289"/>
    </ligand>
</feature>
<feature type="binding site" evidence="9 12">
    <location>
        <position position="299"/>
    </location>
    <ligand>
        <name>Mg(2+)</name>
        <dbReference type="ChEBI" id="CHEBI:18420"/>
    </ligand>
</feature>
<dbReference type="InterPro" id="IPR000941">
    <property type="entry name" value="Enolase"/>
</dbReference>
<dbReference type="Proteomes" id="UP000177141">
    <property type="component" value="Unassembled WGS sequence"/>
</dbReference>
<feature type="binding site" evidence="9">
    <location>
        <position position="403"/>
    </location>
    <ligand>
        <name>(2R)-2-phosphoglycerate</name>
        <dbReference type="ChEBI" id="CHEBI:58289"/>
    </ligand>
</feature>
<dbReference type="AlphaFoldDB" id="A0A1F7IW31"/>
<evidence type="ECO:0000256" key="7">
    <source>
        <dbReference type="ARBA" id="ARBA00023152"/>
    </source>
</evidence>
<feature type="binding site" evidence="9">
    <location>
        <position position="381"/>
    </location>
    <ligand>
        <name>(2R)-2-phosphoglycerate</name>
        <dbReference type="ChEBI" id="CHEBI:58289"/>
    </ligand>
</feature>
<dbReference type="SUPFAM" id="SSF51604">
    <property type="entry name" value="Enolase C-terminal domain-like"/>
    <property type="match status" value="1"/>
</dbReference>
<evidence type="ECO:0000256" key="9">
    <source>
        <dbReference type="HAMAP-Rule" id="MF_00318"/>
    </source>
</evidence>
<comment type="similarity">
    <text evidence="2 9">Belongs to the enolase family.</text>
</comment>
<dbReference type="SFLD" id="SFLDG00178">
    <property type="entry name" value="enolase"/>
    <property type="match status" value="1"/>
</dbReference>
<evidence type="ECO:0000256" key="3">
    <source>
        <dbReference type="ARBA" id="ARBA00012058"/>
    </source>
</evidence>
<feature type="binding site" evidence="9">
    <location>
        <position position="171"/>
    </location>
    <ligand>
        <name>(2R)-2-phosphoglycerate</name>
        <dbReference type="ChEBI" id="CHEBI:58289"/>
    </ligand>
</feature>
<sequence>MKITSLKAIQILDSRGKPTLRTFITLEDGTIHNASVPSGASKGKHEALELRDGDSSRFAGQGVLKAVENVNEVIAKKIVGVDVSDPNKIDEIMLELDGTENKSKLGANAILSVSMACVRAAAHVQNVPLWKFINQYYFRQPTTDNRPFKFPRLMVNVINGGKHADWNFDIQEFMIVPVTNVPSESTRIASEIFHQIGKNIKKRGLSALVGDEGGYSPALSSNEEVFELLESSAKEIGYERIKDYVFGVDCAASEFFLPRRQAGQDGKYILKKTNETKTASEMTELYLRIGQKYNIQFFEDAFAEDDWEAFIGFTQMAEKFHFQVVGDDLLVTNPQRIKKAIEKKAANAVLVKLNQIGTVKETIEAIQISVEAGWKFVISHRSGETEDTFIADLAYGTGADFIKTGSMSRSERLAKYNRLLEIEKGM</sequence>
<feature type="binding site" evidence="9">
    <location>
        <position position="382"/>
    </location>
    <ligand>
        <name>(2R)-2-phosphoglycerate</name>
        <dbReference type="ChEBI" id="CHEBI:58289"/>
    </ligand>
</feature>
<dbReference type="PANTHER" id="PTHR11902:SF1">
    <property type="entry name" value="ENOLASE"/>
    <property type="match status" value="1"/>
</dbReference>
<dbReference type="SFLD" id="SFLDS00001">
    <property type="entry name" value="Enolase"/>
    <property type="match status" value="1"/>
</dbReference>
<dbReference type="Pfam" id="PF03952">
    <property type="entry name" value="Enolase_N"/>
    <property type="match status" value="1"/>
</dbReference>
<dbReference type="HAMAP" id="MF_00318">
    <property type="entry name" value="Enolase"/>
    <property type="match status" value="1"/>
</dbReference>
<feature type="binding site" evidence="11">
    <location>
        <position position="299"/>
    </location>
    <ligand>
        <name>substrate</name>
    </ligand>
</feature>
<dbReference type="GO" id="GO:0004634">
    <property type="term" value="F:phosphopyruvate hydratase activity"/>
    <property type="evidence" value="ECO:0007669"/>
    <property type="project" value="UniProtKB-UniRule"/>
</dbReference>
<keyword evidence="7 9" id="KW-0324">Glycolysis</keyword>
<evidence type="ECO:0000256" key="5">
    <source>
        <dbReference type="ARBA" id="ARBA00022525"/>
    </source>
</evidence>
<accession>A0A1F7IW31</accession>
<dbReference type="NCBIfam" id="TIGR01060">
    <property type="entry name" value="eno"/>
    <property type="match status" value="1"/>
</dbReference>
<evidence type="ECO:0000259" key="13">
    <source>
        <dbReference type="SMART" id="SM01192"/>
    </source>
</evidence>
<protein>
    <recommendedName>
        <fullName evidence="4 9">Enolase</fullName>
        <ecNumber evidence="3 9">4.2.1.11</ecNumber>
    </recommendedName>
    <alternativeName>
        <fullName evidence="9">2-phospho-D-glycerate hydro-lyase</fullName>
    </alternativeName>
    <alternativeName>
        <fullName evidence="9">2-phosphoglycerate dehydratase</fullName>
    </alternativeName>
</protein>
<evidence type="ECO:0000313" key="16">
    <source>
        <dbReference type="Proteomes" id="UP000177141"/>
    </source>
</evidence>
<evidence type="ECO:0000256" key="2">
    <source>
        <dbReference type="ARBA" id="ARBA00009604"/>
    </source>
</evidence>
<feature type="binding site" evidence="11">
    <location>
        <begin position="379"/>
        <end position="382"/>
    </location>
    <ligand>
        <name>substrate</name>
    </ligand>
</feature>
<comment type="cofactor">
    <cofactor evidence="9">
        <name>Mg(2+)</name>
        <dbReference type="ChEBI" id="CHEBI:18420"/>
    </cofactor>
    <text evidence="9">Binds a second Mg(2+) ion via substrate during catalysis.</text>
</comment>
<feature type="active site" description="Proton acceptor" evidence="9 10">
    <location>
        <position position="352"/>
    </location>
</feature>
<feature type="domain" description="Enolase N-terminal" evidence="14">
    <location>
        <begin position="3"/>
        <end position="133"/>
    </location>
</feature>
<dbReference type="UniPathway" id="UPA00109">
    <property type="reaction ID" value="UER00187"/>
</dbReference>
<dbReference type="PIRSF" id="PIRSF001400">
    <property type="entry name" value="Enolase"/>
    <property type="match status" value="1"/>
</dbReference>
<comment type="cofactor">
    <cofactor evidence="12">
        <name>Mg(2+)</name>
        <dbReference type="ChEBI" id="CHEBI:18420"/>
    </cofactor>
    <text evidence="12">Mg(2+) is required for catalysis and for stabilizing the dimer.</text>
</comment>
<feature type="binding site" evidence="9 12">
    <location>
        <position position="327"/>
    </location>
    <ligand>
        <name>Mg(2+)</name>
        <dbReference type="ChEBI" id="CHEBI:18420"/>
    </ligand>
</feature>
<comment type="pathway">
    <text evidence="1 9">Carbohydrate degradation; glycolysis; pyruvate from D-glyceraldehyde 3-phosphate: step 4/5.</text>
</comment>
<dbReference type="EMBL" id="MGAL01000030">
    <property type="protein sequence ID" value="OGK47543.1"/>
    <property type="molecule type" value="Genomic_DNA"/>
</dbReference>
<dbReference type="SMART" id="SM01193">
    <property type="entry name" value="Enolase_N"/>
    <property type="match status" value="1"/>
</dbReference>
<dbReference type="InterPro" id="IPR020810">
    <property type="entry name" value="Enolase_C"/>
</dbReference>
<dbReference type="GO" id="GO:0009986">
    <property type="term" value="C:cell surface"/>
    <property type="evidence" value="ECO:0007669"/>
    <property type="project" value="UniProtKB-SubCell"/>
</dbReference>
<keyword evidence="15" id="KW-0670">Pyruvate</keyword>
<comment type="catalytic activity">
    <reaction evidence="9">
        <text>(2R)-2-phosphoglycerate = phosphoenolpyruvate + H2O</text>
        <dbReference type="Rhea" id="RHEA:10164"/>
        <dbReference type="ChEBI" id="CHEBI:15377"/>
        <dbReference type="ChEBI" id="CHEBI:58289"/>
        <dbReference type="ChEBI" id="CHEBI:58702"/>
        <dbReference type="EC" id="4.2.1.11"/>
    </reaction>
</comment>
<dbReference type="InterPro" id="IPR029017">
    <property type="entry name" value="Enolase-like_N"/>
</dbReference>
<dbReference type="Gene3D" id="3.30.390.10">
    <property type="entry name" value="Enolase-like, N-terminal domain"/>
    <property type="match status" value="1"/>
</dbReference>
<evidence type="ECO:0000256" key="10">
    <source>
        <dbReference type="PIRSR" id="PIRSR001400-1"/>
    </source>
</evidence>
<dbReference type="SUPFAM" id="SSF54826">
    <property type="entry name" value="Enolase N-terminal domain-like"/>
    <property type="match status" value="1"/>
</dbReference>
<dbReference type="FunFam" id="3.30.390.10:FF:000001">
    <property type="entry name" value="Enolase"/>
    <property type="match status" value="1"/>
</dbReference>
<feature type="domain" description="Enolase C-terminal TIM barrel" evidence="13">
    <location>
        <begin position="147"/>
        <end position="425"/>
    </location>
</feature>
<feature type="binding site" evidence="11">
    <location>
        <position position="403"/>
    </location>
    <ligand>
        <name>substrate</name>
    </ligand>
</feature>
<gene>
    <name evidence="9" type="primary">eno</name>
    <name evidence="15" type="ORF">A3A93_04880</name>
</gene>
<comment type="caution">
    <text evidence="15">The sequence shown here is derived from an EMBL/GenBank/DDBJ whole genome shotgun (WGS) entry which is preliminary data.</text>
</comment>
<dbReference type="Gene3D" id="3.20.20.120">
    <property type="entry name" value="Enolase-like C-terminal domain"/>
    <property type="match status" value="1"/>
</dbReference>
<feature type="binding site" evidence="11">
    <location>
        <position position="327"/>
    </location>
    <ligand>
        <name>substrate</name>
    </ligand>
</feature>